<dbReference type="AlphaFoldDB" id="A0A395GTU8"/>
<dbReference type="InterPro" id="IPR051236">
    <property type="entry name" value="HAT_RTT109-like"/>
</dbReference>
<evidence type="ECO:0000313" key="3">
    <source>
        <dbReference type="EMBL" id="RAK98935.1"/>
    </source>
</evidence>
<sequence length="311" mass="34484">MVLLRSLVAPSAVLLGVPSLAAAGATELQSVLRNTHGSNDYGYPTDFTRGIMPIPVHSHNDYWRDIPFYTALSKGCISTEADVWLYNSTLYVGHDESSLTEDRTLEALYINPILDVLKRQNPTSRFVTSPTNNGVFDTATSQTLYFFIDVKTSGPETFQAVIEALQPLREKGYLTTLRNNDTVIPAPITVIGTGNTPLDMVGPVADRDYFWDAPLHALQESKYADIDGLISPIASTNFEAVVGPLRGEMSEDQRGFLREQIQVAGERGIGARYWGTPYWPIRVRDSVWRVLVEEEVLLLNADDLDAVGRVF</sequence>
<evidence type="ECO:0008006" key="5">
    <source>
        <dbReference type="Google" id="ProtNLM"/>
    </source>
</evidence>
<keyword evidence="2" id="KW-0732">Signal</keyword>
<organism evidence="3 4">
    <name type="scientific">Aspergillus ibericus CBS 121593</name>
    <dbReference type="NCBI Taxonomy" id="1448316"/>
    <lineage>
        <taxon>Eukaryota</taxon>
        <taxon>Fungi</taxon>
        <taxon>Dikarya</taxon>
        <taxon>Ascomycota</taxon>
        <taxon>Pezizomycotina</taxon>
        <taxon>Eurotiomycetes</taxon>
        <taxon>Eurotiomycetidae</taxon>
        <taxon>Eurotiales</taxon>
        <taxon>Aspergillaceae</taxon>
        <taxon>Aspergillus</taxon>
        <taxon>Aspergillus subgen. Circumdati</taxon>
    </lineage>
</organism>
<reference evidence="3 4" key="1">
    <citation type="submission" date="2018-02" db="EMBL/GenBank/DDBJ databases">
        <title>The genomes of Aspergillus section Nigri reveals drivers in fungal speciation.</title>
        <authorList>
            <consortium name="DOE Joint Genome Institute"/>
            <person name="Vesth T.C."/>
            <person name="Nybo J."/>
            <person name="Theobald S."/>
            <person name="Brandl J."/>
            <person name="Frisvad J.C."/>
            <person name="Nielsen K.F."/>
            <person name="Lyhne E.K."/>
            <person name="Kogle M.E."/>
            <person name="Kuo A."/>
            <person name="Riley R."/>
            <person name="Clum A."/>
            <person name="Nolan M."/>
            <person name="Lipzen A."/>
            <person name="Salamov A."/>
            <person name="Henrissat B."/>
            <person name="Wiebenga A."/>
            <person name="De vries R.P."/>
            <person name="Grigoriev I.V."/>
            <person name="Mortensen U.H."/>
            <person name="Andersen M.R."/>
            <person name="Baker S.E."/>
        </authorList>
    </citation>
    <scope>NUCLEOTIDE SEQUENCE [LARGE SCALE GENOMIC DNA]</scope>
    <source>
        <strain evidence="3 4">CBS 121593</strain>
    </source>
</reference>
<dbReference type="OrthoDB" id="4153866at2759"/>
<dbReference type="SUPFAM" id="SSF51695">
    <property type="entry name" value="PLC-like phosphodiesterases"/>
    <property type="match status" value="1"/>
</dbReference>
<dbReference type="GeneID" id="37224774"/>
<dbReference type="Proteomes" id="UP000249402">
    <property type="component" value="Unassembled WGS sequence"/>
</dbReference>
<accession>A0A395GTU8</accession>
<evidence type="ECO:0000256" key="1">
    <source>
        <dbReference type="ARBA" id="ARBA00008858"/>
    </source>
</evidence>
<keyword evidence="4" id="KW-1185">Reference proteome</keyword>
<evidence type="ECO:0000313" key="4">
    <source>
        <dbReference type="Proteomes" id="UP000249402"/>
    </source>
</evidence>
<feature type="chain" id="PRO_5017251120" description="Altered inheritance of mitochondria protein 6" evidence="2">
    <location>
        <begin position="24"/>
        <end position="311"/>
    </location>
</feature>
<dbReference type="PANTHER" id="PTHR31571:SF5">
    <property type="entry name" value="ALTERED INHERITANCE OF MITOCHONDRIA PROTEIN 6"/>
    <property type="match status" value="1"/>
</dbReference>
<comment type="similarity">
    <text evidence="1">Belongs to the AIM6 family.</text>
</comment>
<protein>
    <recommendedName>
        <fullName evidence="5">Altered inheritance of mitochondria protein 6</fullName>
    </recommendedName>
</protein>
<proteinExistence type="inferred from homology"/>
<dbReference type="GO" id="GO:0008081">
    <property type="term" value="F:phosphoric diester hydrolase activity"/>
    <property type="evidence" value="ECO:0007669"/>
    <property type="project" value="InterPro"/>
</dbReference>
<dbReference type="InterPro" id="IPR017946">
    <property type="entry name" value="PLC-like_Pdiesterase_TIM-brl"/>
</dbReference>
<dbReference type="PANTHER" id="PTHR31571">
    <property type="entry name" value="ALTERED INHERITANCE OF MITOCHONDRIA PROTEIN 6"/>
    <property type="match status" value="1"/>
</dbReference>
<evidence type="ECO:0000256" key="2">
    <source>
        <dbReference type="SAM" id="SignalP"/>
    </source>
</evidence>
<dbReference type="VEuPathDB" id="FungiDB:BO80DRAFT_427038"/>
<name>A0A395GTU8_9EURO</name>
<dbReference type="STRING" id="1448316.A0A395GTU8"/>
<gene>
    <name evidence="3" type="ORF">BO80DRAFT_427038</name>
</gene>
<dbReference type="EMBL" id="KZ824450">
    <property type="protein sequence ID" value="RAK98935.1"/>
    <property type="molecule type" value="Genomic_DNA"/>
</dbReference>
<dbReference type="RefSeq" id="XP_025573263.1">
    <property type="nucleotide sequence ID" value="XM_025719909.1"/>
</dbReference>
<feature type="signal peptide" evidence="2">
    <location>
        <begin position="1"/>
        <end position="23"/>
    </location>
</feature>
<dbReference type="GO" id="GO:0006629">
    <property type="term" value="P:lipid metabolic process"/>
    <property type="evidence" value="ECO:0007669"/>
    <property type="project" value="InterPro"/>
</dbReference>